<reference evidence="2 3" key="1">
    <citation type="submission" date="2019-02" db="EMBL/GenBank/DDBJ databases">
        <title>Deep-cultivation of Planctomycetes and their phenomic and genomic characterization uncovers novel biology.</title>
        <authorList>
            <person name="Wiegand S."/>
            <person name="Jogler M."/>
            <person name="Boedeker C."/>
            <person name="Pinto D."/>
            <person name="Vollmers J."/>
            <person name="Rivas-Marin E."/>
            <person name="Kohn T."/>
            <person name="Peeters S.H."/>
            <person name="Heuer A."/>
            <person name="Rast P."/>
            <person name="Oberbeckmann S."/>
            <person name="Bunk B."/>
            <person name="Jeske O."/>
            <person name="Meyerdierks A."/>
            <person name="Storesund J.E."/>
            <person name="Kallscheuer N."/>
            <person name="Luecker S."/>
            <person name="Lage O.M."/>
            <person name="Pohl T."/>
            <person name="Merkel B.J."/>
            <person name="Hornburger P."/>
            <person name="Mueller R.-W."/>
            <person name="Bruemmer F."/>
            <person name="Labrenz M."/>
            <person name="Spormann A.M."/>
            <person name="Op Den Camp H."/>
            <person name="Overmann J."/>
            <person name="Amann R."/>
            <person name="Jetten M.S.M."/>
            <person name="Mascher T."/>
            <person name="Medema M.H."/>
            <person name="Devos D.P."/>
            <person name="Kaster A.-K."/>
            <person name="Ovreas L."/>
            <person name="Rohde M."/>
            <person name="Galperin M.Y."/>
            <person name="Jogler C."/>
        </authorList>
    </citation>
    <scope>NUCLEOTIDE SEQUENCE [LARGE SCALE GENOMIC DNA]</scope>
    <source>
        <strain evidence="2 3">Pla52n</strain>
    </source>
</reference>
<feature type="transmembrane region" description="Helical" evidence="1">
    <location>
        <begin position="15"/>
        <end position="33"/>
    </location>
</feature>
<keyword evidence="3" id="KW-1185">Reference proteome</keyword>
<evidence type="ECO:0008006" key="4">
    <source>
        <dbReference type="Google" id="ProtNLM"/>
    </source>
</evidence>
<dbReference type="OrthoDB" id="283209at2"/>
<evidence type="ECO:0000313" key="2">
    <source>
        <dbReference type="EMBL" id="TWT94529.1"/>
    </source>
</evidence>
<evidence type="ECO:0000313" key="3">
    <source>
        <dbReference type="Proteomes" id="UP000320176"/>
    </source>
</evidence>
<dbReference type="RefSeq" id="WP_146522379.1">
    <property type="nucleotide sequence ID" value="NZ_CP151726.1"/>
</dbReference>
<evidence type="ECO:0000256" key="1">
    <source>
        <dbReference type="SAM" id="Phobius"/>
    </source>
</evidence>
<organism evidence="2 3">
    <name type="scientific">Stieleria varia</name>
    <dbReference type="NCBI Taxonomy" id="2528005"/>
    <lineage>
        <taxon>Bacteria</taxon>
        <taxon>Pseudomonadati</taxon>
        <taxon>Planctomycetota</taxon>
        <taxon>Planctomycetia</taxon>
        <taxon>Pirellulales</taxon>
        <taxon>Pirellulaceae</taxon>
        <taxon>Stieleria</taxon>
    </lineage>
</organism>
<dbReference type="EMBL" id="SJPN01000007">
    <property type="protein sequence ID" value="TWT94529.1"/>
    <property type="molecule type" value="Genomic_DNA"/>
</dbReference>
<gene>
    <name evidence="2" type="ORF">Pla52n_53500</name>
</gene>
<dbReference type="Pfam" id="PF11755">
    <property type="entry name" value="DUF3311"/>
    <property type="match status" value="1"/>
</dbReference>
<comment type="caution">
    <text evidence="2">The sequence shown here is derived from an EMBL/GenBank/DDBJ whole genome shotgun (WGS) entry which is preliminary data.</text>
</comment>
<keyword evidence="1" id="KW-0472">Membrane</keyword>
<dbReference type="AlphaFoldDB" id="A0A5C6A4X7"/>
<keyword evidence="1" id="KW-0812">Transmembrane</keyword>
<sequence>MTEKPQQPTPQGQGSSHKGAWIIAALVLLLLILHQDNWNWESKTLVFGFMPIGLFWHACISIGASATWLLATKIAWPADDEQPEETA</sequence>
<protein>
    <recommendedName>
        <fullName evidence="4">DUF3311 domain-containing protein</fullName>
    </recommendedName>
</protein>
<dbReference type="Proteomes" id="UP000320176">
    <property type="component" value="Unassembled WGS sequence"/>
</dbReference>
<accession>A0A5C6A4X7</accession>
<feature type="transmembrane region" description="Helical" evidence="1">
    <location>
        <begin position="45"/>
        <end position="71"/>
    </location>
</feature>
<name>A0A5C6A4X7_9BACT</name>
<dbReference type="InterPro" id="IPR021741">
    <property type="entry name" value="DUF3311"/>
</dbReference>
<keyword evidence="1" id="KW-1133">Transmembrane helix</keyword>
<proteinExistence type="predicted"/>